<evidence type="ECO:0000313" key="1">
    <source>
        <dbReference type="EMBL" id="GAA5505095.1"/>
    </source>
</evidence>
<evidence type="ECO:0000313" key="2">
    <source>
        <dbReference type="Proteomes" id="UP001416858"/>
    </source>
</evidence>
<organism evidence="1 2">
    <name type="scientific">Novipirellula caenicola</name>
    <dbReference type="NCBI Taxonomy" id="1536901"/>
    <lineage>
        <taxon>Bacteria</taxon>
        <taxon>Pseudomonadati</taxon>
        <taxon>Planctomycetota</taxon>
        <taxon>Planctomycetia</taxon>
        <taxon>Pirellulales</taxon>
        <taxon>Pirellulaceae</taxon>
        <taxon>Novipirellula</taxon>
    </lineage>
</organism>
<reference evidence="1 2" key="1">
    <citation type="submission" date="2024-02" db="EMBL/GenBank/DDBJ databases">
        <title>Rhodopirellula caenicola NBRC 110016.</title>
        <authorList>
            <person name="Ichikawa N."/>
            <person name="Katano-Makiyama Y."/>
            <person name="Hidaka K."/>
        </authorList>
    </citation>
    <scope>NUCLEOTIDE SEQUENCE [LARGE SCALE GENOMIC DNA]</scope>
    <source>
        <strain evidence="1 2">NBRC 110016</strain>
    </source>
</reference>
<proteinExistence type="predicted"/>
<dbReference type="EMBL" id="BAABRO010000001">
    <property type="protein sequence ID" value="GAA5505095.1"/>
    <property type="molecule type" value="Genomic_DNA"/>
</dbReference>
<comment type="caution">
    <text evidence="1">The sequence shown here is derived from an EMBL/GenBank/DDBJ whole genome shotgun (WGS) entry which is preliminary data.</text>
</comment>
<keyword evidence="2" id="KW-1185">Reference proteome</keyword>
<protein>
    <submittedName>
        <fullName evidence="1">Uncharacterized protein</fullName>
    </submittedName>
</protein>
<dbReference type="Proteomes" id="UP001416858">
    <property type="component" value="Unassembled WGS sequence"/>
</dbReference>
<name>A0ABP9VIQ2_9BACT</name>
<gene>
    <name evidence="1" type="ORF">Rcae01_00536</name>
</gene>
<accession>A0ABP9VIQ2</accession>
<sequence>MTLNGVSVVAVRRFRCVPAMTLCGRCRSQRAVYRHRVTDVSLDKPNFMKTVEHAMSVRKLTASLLTTLAMLGAIATGNAQDHVPPADPLAFDPDFQWFRPVYDMDLADMKPKKRANTGWFATYDRLALYASRPELELVQDAETKLDQGWGHRYEIGYMLPDVEHGWMFTYTQMNGPGERDVVARERLIRFGVVADPDDEDDPGPIIQGDGNTPGYDQRLYFVGDSVNVMDFNSYELNKTWRMEPYHYGGILEPFVGFRWARLNDYNSQQNYITTADGSALPDINFGDDYEQLTTDSVITENEILAAQFGFRYVKFRDRFTYSADFRGMVGGSLQCARSQRDVETTVGIGDVPDNNFSTQTRALYERNEEFVIGFDIRGELAYQLTKAIKIRTGVQVIDLATGIWRGGPVDPTGTNQQQGGSQDQDVVMVGATFGIELNR</sequence>